<reference evidence="2" key="1">
    <citation type="submission" date="2021-07" db="EMBL/GenBank/DDBJ databases">
        <title>Draft genome of Mortierella alpina, strain LL118, isolated from an aspen leaf litter sample.</title>
        <authorList>
            <person name="Yang S."/>
            <person name="Vinatzer B.A."/>
        </authorList>
    </citation>
    <scope>NUCLEOTIDE SEQUENCE</scope>
    <source>
        <strain evidence="2">LL118</strain>
    </source>
</reference>
<dbReference type="Proteomes" id="UP000717515">
    <property type="component" value="Unassembled WGS sequence"/>
</dbReference>
<evidence type="ECO:0000313" key="2">
    <source>
        <dbReference type="EMBL" id="KAG9325452.1"/>
    </source>
</evidence>
<name>A0A9P8AAP8_MORAP</name>
<feature type="region of interest" description="Disordered" evidence="1">
    <location>
        <begin position="100"/>
        <end position="143"/>
    </location>
</feature>
<feature type="compositionally biased region" description="Basic and acidic residues" evidence="1">
    <location>
        <begin position="120"/>
        <end position="137"/>
    </location>
</feature>
<evidence type="ECO:0000313" key="3">
    <source>
        <dbReference type="Proteomes" id="UP000717515"/>
    </source>
</evidence>
<feature type="compositionally biased region" description="Polar residues" evidence="1">
    <location>
        <begin position="565"/>
        <end position="577"/>
    </location>
</feature>
<sequence length="827" mass="89136">MTLVAPAHIQQLSTDRTHEPAPALLEPKRCLGSRTPMHLVHISNLKLNAEIFSSRSLPIHRRILIRNFLTLLYQRHPIEWIEQSPVDDEDQWLEQTLSAVGIGQSEDMSEDHDDGYSSYGDKDNDNRRNGSSDHHDYSSTSSVDILGSDTDGSLMELSPAAAAAASAVTQRRKPLTLRSTRVPLPRPLSVELPQSLNSYLSNVFDVDWSVGLPSTEDSLYTAKGATPHPRSSLALSILASTLETSTSSKAPASTALIPKSSPSSTSSSFSAFSSSLASSFARASGRKHAGASVGPEPTTESGRRHQERTLDPMAKKTGHGDFVSGNCYGKSELDDNESSVDSLKVQQPPNQPCRSDSFNSGKRYPSLFNQHSNKPPVPENHRGIPSNSYTAHEHSQSQQIHSYNRIHTDEDPVETRSDRSSPPPSSRSPRYRKPEDQKPRRPATPPGRRSPRMPPAERDAREVREDANLKSRESPASTLPHHNHRYQHDSGKEATLTKEATSSTVPHPSSGPSGVATYPPEKSATAILGSEDEQPYLATALPVSSRYPHSPPPPPYTLSLEDSLHSASPIPSGSGNESLAYPQPRRQAQSPLLVHSAPVTLITTKPQLGSSAATSQYQQYLERQKMFVRPDDARSESRSQDGMGLMRLLSKPGSKKKTTVAMISAPLPISAPLETTLSFSPLPPSCQPCAPSAALLSSSSSSSSNSSSSLLMTTQPQDSFVKQDLSVNSRQPATKNAVNYFKGTLSSVKSGLSRSSMMPAPPPLSTASSLNATCAAASTPRVTPTPTPTPSSAPCAPATSVLPHQRHHRKTSSVTPVPVTVTFAKIT</sequence>
<proteinExistence type="predicted"/>
<comment type="caution">
    <text evidence="2">The sequence shown here is derived from an EMBL/GenBank/DDBJ whole genome shotgun (WGS) entry which is preliminary data.</text>
</comment>
<feature type="compositionally biased region" description="Polar residues" evidence="1">
    <location>
        <begin position="339"/>
        <end position="360"/>
    </location>
</feature>
<feature type="region of interest" description="Disordered" evidence="1">
    <location>
        <begin position="286"/>
        <end position="520"/>
    </location>
</feature>
<feature type="compositionally biased region" description="Low complexity" evidence="1">
    <location>
        <begin position="690"/>
        <end position="711"/>
    </location>
</feature>
<dbReference type="EMBL" id="JAIFTL010000040">
    <property type="protein sequence ID" value="KAG9325452.1"/>
    <property type="molecule type" value="Genomic_DNA"/>
</dbReference>
<feature type="compositionally biased region" description="Polar residues" evidence="1">
    <location>
        <begin position="385"/>
        <end position="402"/>
    </location>
</feature>
<feature type="compositionally biased region" description="Polar residues" evidence="1">
    <location>
        <begin position="498"/>
        <end position="512"/>
    </location>
</feature>
<feature type="compositionally biased region" description="Basic and acidic residues" evidence="1">
    <location>
        <begin position="486"/>
        <end position="496"/>
    </location>
</feature>
<feature type="region of interest" description="Disordered" evidence="1">
    <location>
        <begin position="778"/>
        <end position="814"/>
    </location>
</feature>
<feature type="compositionally biased region" description="Basic and acidic residues" evidence="1">
    <location>
        <begin position="455"/>
        <end position="473"/>
    </location>
</feature>
<feature type="compositionally biased region" description="Basic and acidic residues" evidence="1">
    <location>
        <begin position="301"/>
        <end position="314"/>
    </location>
</feature>
<protein>
    <submittedName>
        <fullName evidence="2">Uncharacterized protein</fullName>
    </submittedName>
</protein>
<feature type="region of interest" description="Disordered" evidence="1">
    <location>
        <begin position="690"/>
        <end position="713"/>
    </location>
</feature>
<gene>
    <name evidence="2" type="ORF">KVV02_004765</name>
</gene>
<evidence type="ECO:0000256" key="1">
    <source>
        <dbReference type="SAM" id="MobiDB-lite"/>
    </source>
</evidence>
<organism evidence="2 3">
    <name type="scientific">Mortierella alpina</name>
    <name type="common">Oleaginous fungus</name>
    <name type="synonym">Mortierella renispora</name>
    <dbReference type="NCBI Taxonomy" id="64518"/>
    <lineage>
        <taxon>Eukaryota</taxon>
        <taxon>Fungi</taxon>
        <taxon>Fungi incertae sedis</taxon>
        <taxon>Mucoromycota</taxon>
        <taxon>Mortierellomycotina</taxon>
        <taxon>Mortierellomycetes</taxon>
        <taxon>Mortierellales</taxon>
        <taxon>Mortierellaceae</taxon>
        <taxon>Mortierella</taxon>
    </lineage>
</organism>
<feature type="compositionally biased region" description="Basic and acidic residues" evidence="1">
    <location>
        <begin position="406"/>
        <end position="419"/>
    </location>
</feature>
<feature type="region of interest" description="Disordered" evidence="1">
    <location>
        <begin position="248"/>
        <end position="268"/>
    </location>
</feature>
<dbReference type="AlphaFoldDB" id="A0A9P8AAP8"/>
<accession>A0A9P8AAP8</accession>
<feature type="region of interest" description="Disordered" evidence="1">
    <location>
        <begin position="543"/>
        <end position="589"/>
    </location>
</feature>